<comment type="similarity">
    <text evidence="2">Belongs to the TDE1 family.</text>
</comment>
<keyword evidence="3 7" id="KW-0812">Transmembrane</keyword>
<feature type="transmembrane region" description="Helical" evidence="7">
    <location>
        <begin position="199"/>
        <end position="223"/>
    </location>
</feature>
<feature type="transmembrane region" description="Helical" evidence="7">
    <location>
        <begin position="41"/>
        <end position="58"/>
    </location>
</feature>
<feature type="signal peptide" evidence="8">
    <location>
        <begin position="1"/>
        <end position="22"/>
    </location>
</feature>
<feature type="transmembrane region" description="Helical" evidence="7">
    <location>
        <begin position="428"/>
        <end position="452"/>
    </location>
</feature>
<feature type="transmembrane region" description="Helical" evidence="7">
    <location>
        <begin position="127"/>
        <end position="147"/>
    </location>
</feature>
<feature type="transmembrane region" description="Helical" evidence="7">
    <location>
        <begin position="386"/>
        <end position="408"/>
    </location>
</feature>
<protein>
    <submittedName>
        <fullName evidence="9">Serine incorporator (Serinc)</fullName>
    </submittedName>
</protein>
<evidence type="ECO:0000256" key="8">
    <source>
        <dbReference type="SAM" id="SignalP"/>
    </source>
</evidence>
<evidence type="ECO:0000256" key="5">
    <source>
        <dbReference type="ARBA" id="ARBA00023136"/>
    </source>
</evidence>
<dbReference type="Pfam" id="PF03348">
    <property type="entry name" value="Serinc"/>
    <property type="match status" value="1"/>
</dbReference>
<dbReference type="AlphaFoldDB" id="A0AAW1N9N0"/>
<dbReference type="GO" id="GO:0016020">
    <property type="term" value="C:membrane"/>
    <property type="evidence" value="ECO:0007669"/>
    <property type="project" value="UniProtKB-SubCell"/>
</dbReference>
<dbReference type="EMBL" id="JASPKY010000006">
    <property type="protein sequence ID" value="KAK9754634.1"/>
    <property type="molecule type" value="Genomic_DNA"/>
</dbReference>
<dbReference type="Proteomes" id="UP001458880">
    <property type="component" value="Unassembled WGS sequence"/>
</dbReference>
<evidence type="ECO:0000256" key="2">
    <source>
        <dbReference type="ARBA" id="ARBA00006665"/>
    </source>
</evidence>
<gene>
    <name evidence="9" type="ORF">QE152_g1049</name>
</gene>
<comment type="subcellular location">
    <subcellularLocation>
        <location evidence="1">Membrane</location>
        <topology evidence="1">Multi-pass membrane protein</topology>
    </subcellularLocation>
</comment>
<reference evidence="9 10" key="1">
    <citation type="journal article" date="2024" name="BMC Genomics">
        <title>De novo assembly and annotation of Popillia japonica's genome with initial clues to its potential as an invasive pest.</title>
        <authorList>
            <person name="Cucini C."/>
            <person name="Boschi S."/>
            <person name="Funari R."/>
            <person name="Cardaioli E."/>
            <person name="Iannotti N."/>
            <person name="Marturano G."/>
            <person name="Paoli F."/>
            <person name="Bruttini M."/>
            <person name="Carapelli A."/>
            <person name="Frati F."/>
            <person name="Nardi F."/>
        </authorList>
    </citation>
    <scope>NUCLEOTIDE SEQUENCE [LARGE SCALE GENOMIC DNA]</scope>
    <source>
        <strain evidence="9">DMR45628</strain>
    </source>
</reference>
<comment type="caution">
    <text evidence="9">The sequence shown here is derived from an EMBL/GenBank/DDBJ whole genome shotgun (WGS) entry which is preliminary data.</text>
</comment>
<dbReference type="PANTHER" id="PTHR10383">
    <property type="entry name" value="SERINE INCORPORATOR"/>
    <property type="match status" value="1"/>
</dbReference>
<feature type="region of interest" description="Disordered" evidence="6">
    <location>
        <begin position="356"/>
        <end position="377"/>
    </location>
</feature>
<dbReference type="PANTHER" id="PTHR10383:SF9">
    <property type="entry name" value="SERINE INCORPORATOR, ISOFORM F"/>
    <property type="match status" value="1"/>
</dbReference>
<dbReference type="InterPro" id="IPR005016">
    <property type="entry name" value="TDE1/TMS"/>
</dbReference>
<feature type="transmembrane region" description="Helical" evidence="7">
    <location>
        <begin position="235"/>
        <end position="256"/>
    </location>
</feature>
<evidence type="ECO:0000313" key="9">
    <source>
        <dbReference type="EMBL" id="KAK9754634.1"/>
    </source>
</evidence>
<sequence length="457" mass="50242">MGAVLALCSVGQLACCCGSAACSLCCSACPSCKNSTSSRLMYAFILILATIVACIMLAPNLQDSLQKVPFCKNSTTLPDSVQIDCSQAVGYLAVYRIYFILTLFFALFAILMIGVKTSKDPRAGLQNGFWGIKILLIVGGVIGSFWIPQDNFGKTWMYFGMFGGFFYILIQLILIVDFAHSWAESWVGKYEETESKGWYFALLGVTFLNYALMITGITLLYVYFTHPSSCDLNKFFISINLILCVIVSAVSILPAVQEKLPRSGLLQSSVVSLYVTYLTWSTVSNQPDKSCNPGLLGIVGGETETAQVGFDVESIIGLIIWLLCVMYSSFRSASNSSKITMTEHVLAKDNGAVRNDQDGLVTNEGGESNDGGESGKKVWDNEEETVAYSWSFFHIMFALATLYVMMTLTNWYKPNSSLQTLNANSASMWIKAISSWLCLGLYGWTLAAPIILKDREF</sequence>
<evidence type="ECO:0000256" key="4">
    <source>
        <dbReference type="ARBA" id="ARBA00022989"/>
    </source>
</evidence>
<evidence type="ECO:0000256" key="7">
    <source>
        <dbReference type="SAM" id="Phobius"/>
    </source>
</evidence>
<accession>A0AAW1N9N0</accession>
<keyword evidence="5 7" id="KW-0472">Membrane</keyword>
<evidence type="ECO:0000256" key="3">
    <source>
        <dbReference type="ARBA" id="ARBA00022692"/>
    </source>
</evidence>
<keyword evidence="8" id="KW-0732">Signal</keyword>
<feature type="transmembrane region" description="Helical" evidence="7">
    <location>
        <begin position="159"/>
        <end position="179"/>
    </location>
</feature>
<evidence type="ECO:0000313" key="10">
    <source>
        <dbReference type="Proteomes" id="UP001458880"/>
    </source>
</evidence>
<name>A0AAW1N9N0_POPJA</name>
<keyword evidence="4 7" id="KW-1133">Transmembrane helix</keyword>
<evidence type="ECO:0000256" key="6">
    <source>
        <dbReference type="SAM" id="MobiDB-lite"/>
    </source>
</evidence>
<feature type="chain" id="PRO_5043430193" evidence="8">
    <location>
        <begin position="23"/>
        <end position="457"/>
    </location>
</feature>
<organism evidence="9 10">
    <name type="scientific">Popillia japonica</name>
    <name type="common">Japanese beetle</name>
    <dbReference type="NCBI Taxonomy" id="7064"/>
    <lineage>
        <taxon>Eukaryota</taxon>
        <taxon>Metazoa</taxon>
        <taxon>Ecdysozoa</taxon>
        <taxon>Arthropoda</taxon>
        <taxon>Hexapoda</taxon>
        <taxon>Insecta</taxon>
        <taxon>Pterygota</taxon>
        <taxon>Neoptera</taxon>
        <taxon>Endopterygota</taxon>
        <taxon>Coleoptera</taxon>
        <taxon>Polyphaga</taxon>
        <taxon>Scarabaeiformia</taxon>
        <taxon>Scarabaeidae</taxon>
        <taxon>Rutelinae</taxon>
        <taxon>Popillia</taxon>
    </lineage>
</organism>
<proteinExistence type="inferred from homology"/>
<feature type="transmembrane region" description="Helical" evidence="7">
    <location>
        <begin position="97"/>
        <end position="115"/>
    </location>
</feature>
<keyword evidence="10" id="KW-1185">Reference proteome</keyword>
<evidence type="ECO:0000256" key="1">
    <source>
        <dbReference type="ARBA" id="ARBA00004141"/>
    </source>
</evidence>
<feature type="transmembrane region" description="Helical" evidence="7">
    <location>
        <begin position="312"/>
        <end position="330"/>
    </location>
</feature>